<feature type="transmembrane region" description="Helical" evidence="6">
    <location>
        <begin position="39"/>
        <end position="65"/>
    </location>
</feature>
<dbReference type="EMBL" id="AFVQ02000137">
    <property type="protein sequence ID" value="KLI02025.1"/>
    <property type="molecule type" value="Genomic_DNA"/>
</dbReference>
<organism evidence="7 8">
    <name type="scientific">Sporolactobacillus inulinus CASD</name>
    <dbReference type="NCBI Taxonomy" id="1069536"/>
    <lineage>
        <taxon>Bacteria</taxon>
        <taxon>Bacillati</taxon>
        <taxon>Bacillota</taxon>
        <taxon>Bacilli</taxon>
        <taxon>Bacillales</taxon>
        <taxon>Sporolactobacillaceae</taxon>
        <taxon>Sporolactobacillus</taxon>
    </lineage>
</organism>
<gene>
    <name evidence="7" type="ORF">SINU_10315</name>
</gene>
<reference evidence="7 8" key="1">
    <citation type="journal article" date="2011" name="J. Bacteriol.">
        <title>Draft genome sequence of Sporolactobacillus inulinus strain CASD, an efficient D-lactic acid-producing bacterium with high-concentration lactate tolerance capability.</title>
        <authorList>
            <person name="Yu B."/>
            <person name="Su F."/>
            <person name="Wang L."/>
            <person name="Xu K."/>
            <person name="Zhao B."/>
            <person name="Xu P."/>
        </authorList>
    </citation>
    <scope>NUCLEOTIDE SEQUENCE [LARGE SCALE GENOMIC DNA]</scope>
    <source>
        <strain evidence="7 8">CASD</strain>
    </source>
</reference>
<dbReference type="InterPro" id="IPR001123">
    <property type="entry name" value="LeuE-type"/>
</dbReference>
<evidence type="ECO:0000313" key="7">
    <source>
        <dbReference type="EMBL" id="KLI02025.1"/>
    </source>
</evidence>
<feature type="transmembrane region" description="Helical" evidence="6">
    <location>
        <begin position="145"/>
        <end position="169"/>
    </location>
</feature>
<evidence type="ECO:0000256" key="5">
    <source>
        <dbReference type="ARBA" id="ARBA00023136"/>
    </source>
</evidence>
<accession>A0A0U1QMK0</accession>
<comment type="subcellular location">
    <subcellularLocation>
        <location evidence="1">Cell membrane</location>
        <topology evidence="1">Multi-pass membrane protein</topology>
    </subcellularLocation>
</comment>
<protein>
    <submittedName>
        <fullName evidence="7">Lysine transporter LysE</fullName>
    </submittedName>
</protein>
<dbReference type="PANTHER" id="PTHR30086:SF20">
    <property type="entry name" value="ARGININE EXPORTER PROTEIN ARGO-RELATED"/>
    <property type="match status" value="1"/>
</dbReference>
<evidence type="ECO:0000256" key="3">
    <source>
        <dbReference type="ARBA" id="ARBA00022692"/>
    </source>
</evidence>
<sequence length="204" mass="21833">MLSAVIHGFILAIGLILPLGAQNIFIFNQGARAPRITGALAAIIAAALSDTLLIFLAVSGASLLLFSDPRVQRLIMAGGVLFLIWIGFSIWKEQANLKPDHAELFAAKKQVTFALSVSLLNPHALLDTIGVIGTNALNYSGSEKWAFAAACASVSWLWFFGLAWCGHGVGKISDGTRIRSLINKLSAVMIWGIALYLAFSLLPR</sequence>
<feature type="transmembrane region" description="Helical" evidence="6">
    <location>
        <begin position="111"/>
        <end position="133"/>
    </location>
</feature>
<dbReference type="PANTHER" id="PTHR30086">
    <property type="entry name" value="ARGININE EXPORTER PROTEIN ARGO"/>
    <property type="match status" value="1"/>
</dbReference>
<dbReference type="GO" id="GO:0015171">
    <property type="term" value="F:amino acid transmembrane transporter activity"/>
    <property type="evidence" value="ECO:0007669"/>
    <property type="project" value="TreeGrafter"/>
</dbReference>
<dbReference type="Pfam" id="PF01810">
    <property type="entry name" value="LysE"/>
    <property type="match status" value="1"/>
</dbReference>
<evidence type="ECO:0000313" key="8">
    <source>
        <dbReference type="Proteomes" id="UP000035553"/>
    </source>
</evidence>
<dbReference type="OrthoDB" id="5638726at2"/>
<keyword evidence="8" id="KW-1185">Reference proteome</keyword>
<evidence type="ECO:0000256" key="1">
    <source>
        <dbReference type="ARBA" id="ARBA00004651"/>
    </source>
</evidence>
<keyword evidence="3 6" id="KW-0812">Transmembrane</keyword>
<keyword evidence="2" id="KW-1003">Cell membrane</keyword>
<name>A0A0U1QMK0_9BACL</name>
<feature type="transmembrane region" description="Helical" evidence="6">
    <location>
        <begin position="6"/>
        <end position="27"/>
    </location>
</feature>
<dbReference type="STRING" id="1069536.SINU_10315"/>
<feature type="transmembrane region" description="Helical" evidence="6">
    <location>
        <begin position="181"/>
        <end position="202"/>
    </location>
</feature>
<dbReference type="RefSeq" id="WP_010025783.1">
    <property type="nucleotide sequence ID" value="NZ_AFVQ02000137.1"/>
</dbReference>
<dbReference type="GO" id="GO:0005886">
    <property type="term" value="C:plasma membrane"/>
    <property type="evidence" value="ECO:0007669"/>
    <property type="project" value="UniProtKB-SubCell"/>
</dbReference>
<evidence type="ECO:0000256" key="6">
    <source>
        <dbReference type="SAM" id="Phobius"/>
    </source>
</evidence>
<dbReference type="Proteomes" id="UP000035553">
    <property type="component" value="Unassembled WGS sequence"/>
</dbReference>
<keyword evidence="5 6" id="KW-0472">Membrane</keyword>
<keyword evidence="4 6" id="KW-1133">Transmembrane helix</keyword>
<evidence type="ECO:0000256" key="4">
    <source>
        <dbReference type="ARBA" id="ARBA00022989"/>
    </source>
</evidence>
<feature type="transmembrane region" description="Helical" evidence="6">
    <location>
        <begin position="71"/>
        <end position="91"/>
    </location>
</feature>
<proteinExistence type="predicted"/>
<dbReference type="AlphaFoldDB" id="A0A0U1QMK0"/>
<comment type="caution">
    <text evidence="7">The sequence shown here is derived from an EMBL/GenBank/DDBJ whole genome shotgun (WGS) entry which is preliminary data.</text>
</comment>
<evidence type="ECO:0000256" key="2">
    <source>
        <dbReference type="ARBA" id="ARBA00022475"/>
    </source>
</evidence>